<evidence type="ECO:0000313" key="11">
    <source>
        <dbReference type="Proteomes" id="UP001591681"/>
    </source>
</evidence>
<evidence type="ECO:0000256" key="4">
    <source>
        <dbReference type="ARBA" id="ARBA00022845"/>
    </source>
</evidence>
<dbReference type="InterPro" id="IPR051367">
    <property type="entry name" value="mRNA_TranslReg/HistoneTransl"/>
</dbReference>
<dbReference type="SMART" id="SM00543">
    <property type="entry name" value="MIF4G"/>
    <property type="match status" value="1"/>
</dbReference>
<dbReference type="SUPFAM" id="SSF48371">
    <property type="entry name" value="ARM repeat"/>
    <property type="match status" value="1"/>
</dbReference>
<comment type="function">
    <text evidence="6">Functions in replication-dependent translation of histone mRNAs which differ from other eukaryotic mRNAs in that they do not end with a poly-A tail but a stem-loop. May participate in circularizing those mRNAs specifically enhancing their translation.</text>
</comment>
<keyword evidence="11" id="KW-1185">Reference proteome</keyword>
<evidence type="ECO:0000313" key="10">
    <source>
        <dbReference type="EMBL" id="KAL2087107.1"/>
    </source>
</evidence>
<evidence type="ECO:0000256" key="2">
    <source>
        <dbReference type="ARBA" id="ARBA00004496"/>
    </source>
</evidence>
<evidence type="ECO:0000256" key="5">
    <source>
        <dbReference type="ARBA" id="ARBA00023242"/>
    </source>
</evidence>
<feature type="domain" description="MIF4G" evidence="9">
    <location>
        <begin position="7"/>
        <end position="204"/>
    </location>
</feature>
<comment type="caution">
    <text evidence="10">The sequence shown here is derived from an EMBL/GenBank/DDBJ whole genome shotgun (WGS) entry which is preliminary data.</text>
</comment>
<comment type="subcellular location">
    <subcellularLocation>
        <location evidence="2">Cytoplasm</location>
    </subcellularLocation>
    <subcellularLocation>
        <location evidence="1">Nucleus</location>
    </subcellularLocation>
</comment>
<name>A0ABD1JIW4_9TELE</name>
<keyword evidence="3" id="KW-0963">Cytoplasm</keyword>
<evidence type="ECO:0000256" key="6">
    <source>
        <dbReference type="ARBA" id="ARBA00037643"/>
    </source>
</evidence>
<dbReference type="EMBL" id="JBHFQA010000015">
    <property type="protein sequence ID" value="KAL2087107.1"/>
    <property type="molecule type" value="Genomic_DNA"/>
</dbReference>
<dbReference type="AlphaFoldDB" id="A0ABD1JIW4"/>
<sequence>MDPVCVEFKLQTLDEKAQDLLKAALKDPRSVDLEKVSNAIVDQALKDSAFCKEAGRICYTLIKEEAMFSNTTVFRRNLLNRMQQEFLAREETRKSSVSQWVCLVNFICTVFDYLKVKEQPMAPLVNPVYDCLFRLAQPDALTNEEEVDCLAMQLHRIGEQLERVEADRMDELFCALRDGFLLQDGLSSMARLLLLEVLEYRAGGWVLSDRAQSYYYSEVTN</sequence>
<dbReference type="InterPro" id="IPR016024">
    <property type="entry name" value="ARM-type_fold"/>
</dbReference>
<evidence type="ECO:0000256" key="7">
    <source>
        <dbReference type="ARBA" id="ARBA00038204"/>
    </source>
</evidence>
<dbReference type="PANTHER" id="PTHR23254:SF17">
    <property type="entry name" value="MIF4G DOMAIN-CONTAINING PROTEIN"/>
    <property type="match status" value="1"/>
</dbReference>
<dbReference type="GO" id="GO:0005634">
    <property type="term" value="C:nucleus"/>
    <property type="evidence" value="ECO:0007669"/>
    <property type="project" value="UniProtKB-SubCell"/>
</dbReference>
<evidence type="ECO:0000256" key="3">
    <source>
        <dbReference type="ARBA" id="ARBA00022490"/>
    </source>
</evidence>
<accession>A0ABD1JIW4</accession>
<dbReference type="Pfam" id="PF02854">
    <property type="entry name" value="MIF4G"/>
    <property type="match status" value="1"/>
</dbReference>
<evidence type="ECO:0000256" key="8">
    <source>
        <dbReference type="ARBA" id="ARBA00038641"/>
    </source>
</evidence>
<dbReference type="Proteomes" id="UP001591681">
    <property type="component" value="Unassembled WGS sequence"/>
</dbReference>
<keyword evidence="4" id="KW-0810">Translation regulation</keyword>
<dbReference type="GO" id="GO:0005737">
    <property type="term" value="C:cytoplasm"/>
    <property type="evidence" value="ECO:0007669"/>
    <property type="project" value="UniProtKB-SubCell"/>
</dbReference>
<evidence type="ECO:0000259" key="9">
    <source>
        <dbReference type="SMART" id="SM00543"/>
    </source>
</evidence>
<gene>
    <name evidence="10" type="ORF">ACEWY4_018166</name>
</gene>
<comment type="subunit">
    <text evidence="8">Interacts with eif4g1, eif4g2 and slbp; probably tethered by SLBP to the 3'-end of mRNAs ending with the histone stem-loop, it also interacts with eif4g1 which is bound to their 5'-end.</text>
</comment>
<dbReference type="GO" id="GO:0006417">
    <property type="term" value="P:regulation of translation"/>
    <property type="evidence" value="ECO:0007669"/>
    <property type="project" value="UniProtKB-KW"/>
</dbReference>
<dbReference type="Gene3D" id="1.25.40.180">
    <property type="match status" value="1"/>
</dbReference>
<reference evidence="10 11" key="1">
    <citation type="submission" date="2024-09" db="EMBL/GenBank/DDBJ databases">
        <title>A chromosome-level genome assembly of Gray's grenadier anchovy, Coilia grayii.</title>
        <authorList>
            <person name="Fu Z."/>
        </authorList>
    </citation>
    <scope>NUCLEOTIDE SEQUENCE [LARGE SCALE GENOMIC DNA]</scope>
    <source>
        <strain evidence="10">G4</strain>
        <tissue evidence="10">Muscle</tissue>
    </source>
</reference>
<proteinExistence type="inferred from homology"/>
<keyword evidence="5" id="KW-0539">Nucleus</keyword>
<organism evidence="10 11">
    <name type="scientific">Coilia grayii</name>
    <name type="common">Gray's grenadier anchovy</name>
    <dbReference type="NCBI Taxonomy" id="363190"/>
    <lineage>
        <taxon>Eukaryota</taxon>
        <taxon>Metazoa</taxon>
        <taxon>Chordata</taxon>
        <taxon>Craniata</taxon>
        <taxon>Vertebrata</taxon>
        <taxon>Euteleostomi</taxon>
        <taxon>Actinopterygii</taxon>
        <taxon>Neopterygii</taxon>
        <taxon>Teleostei</taxon>
        <taxon>Clupei</taxon>
        <taxon>Clupeiformes</taxon>
        <taxon>Clupeoidei</taxon>
        <taxon>Engraulidae</taxon>
        <taxon>Coilinae</taxon>
        <taxon>Coilia</taxon>
    </lineage>
</organism>
<dbReference type="PANTHER" id="PTHR23254">
    <property type="entry name" value="EIF4G DOMAIN PROTEIN"/>
    <property type="match status" value="1"/>
</dbReference>
<protein>
    <recommendedName>
        <fullName evidence="9">MIF4G domain-containing protein</fullName>
    </recommendedName>
</protein>
<comment type="similarity">
    <text evidence="7">Belongs to the MIF4GD family.</text>
</comment>
<dbReference type="InterPro" id="IPR003890">
    <property type="entry name" value="MIF4G-like_typ-3"/>
</dbReference>
<evidence type="ECO:0000256" key="1">
    <source>
        <dbReference type="ARBA" id="ARBA00004123"/>
    </source>
</evidence>